<evidence type="ECO:0008006" key="2">
    <source>
        <dbReference type="Google" id="ProtNLM"/>
    </source>
</evidence>
<reference evidence="1" key="1">
    <citation type="journal article" date="2015" name="Nature">
        <title>Complex archaea that bridge the gap between prokaryotes and eukaryotes.</title>
        <authorList>
            <person name="Spang A."/>
            <person name="Saw J.H."/>
            <person name="Jorgensen S.L."/>
            <person name="Zaremba-Niedzwiedzka K."/>
            <person name="Martijn J."/>
            <person name="Lind A.E."/>
            <person name="van Eijk R."/>
            <person name="Schleper C."/>
            <person name="Guy L."/>
            <person name="Ettema T.J."/>
        </authorList>
    </citation>
    <scope>NUCLEOTIDE SEQUENCE</scope>
</reference>
<proteinExistence type="predicted"/>
<dbReference type="AlphaFoldDB" id="A0A0F9MET5"/>
<name>A0A0F9MET5_9ZZZZ</name>
<protein>
    <recommendedName>
        <fullName evidence="2">Transposase</fullName>
    </recommendedName>
</protein>
<accession>A0A0F9MET5</accession>
<sequence>MRVTKLREKFAPIKIEQGTLYKFCPDLPEPKTRDLLVQFSKKEAISNDSYTLSIEAGNTIEIQETHCFECGTRLKKNGFNDRIAILDEGLGIYEFRIHRKHCRNCGEITPDYSKLAPKYANYHENYRRRARQHYMEGLMPSQIKRVFKIDFGIDISKSSIINWVNEVAKPLREMLKITPIPSSGYWGYDEIHMRIGGEKMYTIDTVDVNTRFIPVAKISPNMGRDAGRKVLTEGRKNRALRIEGLIKDCTTNLGGLFKTRSFKHIILQNCLTHVKWAVSKHVKAFTGLSKQSKKPVPKEWRWLLKRFFMLIGSKDETEAYIQLEIIRMTVEKLKGEKISELHTALKQLESWFPKIIAHQRNPNIPTTNNLLEGFQKKYLYYPAFKKSMMTSDGAQRVLDYRVFRHNFGKFPGYIVEMRVRYETYRLLVKETKNHPTLRGAGMFFKAQFKRLDAWFGNYMEVWSQYFAIL</sequence>
<comment type="caution">
    <text evidence="1">The sequence shown here is derived from an EMBL/GenBank/DDBJ whole genome shotgun (WGS) entry which is preliminary data.</text>
</comment>
<gene>
    <name evidence="1" type="ORF">LCGC14_1468820</name>
</gene>
<dbReference type="EMBL" id="LAZR01010308">
    <property type="protein sequence ID" value="KKM67667.1"/>
    <property type="molecule type" value="Genomic_DNA"/>
</dbReference>
<organism evidence="1">
    <name type="scientific">marine sediment metagenome</name>
    <dbReference type="NCBI Taxonomy" id="412755"/>
    <lineage>
        <taxon>unclassified sequences</taxon>
        <taxon>metagenomes</taxon>
        <taxon>ecological metagenomes</taxon>
    </lineage>
</organism>
<evidence type="ECO:0000313" key="1">
    <source>
        <dbReference type="EMBL" id="KKM67667.1"/>
    </source>
</evidence>